<gene>
    <name evidence="1" type="ORF">KVH32_05330</name>
</gene>
<protein>
    <submittedName>
        <fullName evidence="1">Uncharacterized protein</fullName>
    </submittedName>
</protein>
<organism evidence="1 2">
    <name type="scientific">Streptomyces olivaceus</name>
    <dbReference type="NCBI Taxonomy" id="47716"/>
    <lineage>
        <taxon>Bacteria</taxon>
        <taxon>Bacillati</taxon>
        <taxon>Actinomycetota</taxon>
        <taxon>Actinomycetes</taxon>
        <taxon>Kitasatosporales</taxon>
        <taxon>Streptomycetaceae</taxon>
        <taxon>Streptomyces</taxon>
    </lineage>
</organism>
<dbReference type="RefSeq" id="WP_158690889.1">
    <property type="nucleotide sequence ID" value="NZ_JAHSSQ010000003.1"/>
</dbReference>
<dbReference type="EMBL" id="JAHSTP010000002">
    <property type="protein sequence ID" value="MBZ6150593.1"/>
    <property type="molecule type" value="Genomic_DNA"/>
</dbReference>
<name>A0ABS7VXZ9_STROV</name>
<keyword evidence="2" id="KW-1185">Reference proteome</keyword>
<evidence type="ECO:0000313" key="2">
    <source>
        <dbReference type="Proteomes" id="UP000758701"/>
    </source>
</evidence>
<dbReference type="Proteomes" id="UP000758701">
    <property type="component" value="Unassembled WGS sequence"/>
</dbReference>
<evidence type="ECO:0000313" key="1">
    <source>
        <dbReference type="EMBL" id="MBZ6150593.1"/>
    </source>
</evidence>
<comment type="caution">
    <text evidence="1">The sequence shown here is derived from an EMBL/GenBank/DDBJ whole genome shotgun (WGS) entry which is preliminary data.</text>
</comment>
<reference evidence="1 2" key="1">
    <citation type="submission" date="2021-06" db="EMBL/GenBank/DDBJ databases">
        <title>Ecological speciation of a Streptomyces species isolated from different habitats and geographic origins.</title>
        <authorList>
            <person name="Wang J."/>
        </authorList>
    </citation>
    <scope>NUCLEOTIDE SEQUENCE [LARGE SCALE GENOMIC DNA]</scope>
    <source>
        <strain evidence="1 2">FXJ8.012</strain>
    </source>
</reference>
<proteinExistence type="predicted"/>
<accession>A0ABS7VXZ9</accession>
<sequence>MPRRCPGDVERAADVRHPGLTVLRWASEPGPAGAVTAVRLGEAGAAEGLDDDGVAAAHRWTY</sequence>